<reference evidence="2" key="1">
    <citation type="journal article" date="2019" name="Int. J. Syst. Evol. Microbiol.">
        <title>The Global Catalogue of Microorganisms (GCM) 10K type strain sequencing project: providing services to taxonomists for standard genome sequencing and annotation.</title>
        <authorList>
            <consortium name="The Broad Institute Genomics Platform"/>
            <consortium name="The Broad Institute Genome Sequencing Center for Infectious Disease"/>
            <person name="Wu L."/>
            <person name="Ma J."/>
        </authorList>
    </citation>
    <scope>NUCLEOTIDE SEQUENCE [LARGE SCALE GENOMIC DNA]</scope>
    <source>
        <strain evidence="2">CCUG 55608</strain>
    </source>
</reference>
<evidence type="ECO:0000313" key="1">
    <source>
        <dbReference type="EMBL" id="MFD1140914.1"/>
    </source>
</evidence>
<keyword evidence="2" id="KW-1185">Reference proteome</keyword>
<proteinExistence type="predicted"/>
<evidence type="ECO:0000313" key="2">
    <source>
        <dbReference type="Proteomes" id="UP001597116"/>
    </source>
</evidence>
<name>A0ABW3Q5F2_9BACT</name>
<evidence type="ECO:0008006" key="3">
    <source>
        <dbReference type="Google" id="ProtNLM"/>
    </source>
</evidence>
<dbReference type="Proteomes" id="UP001597116">
    <property type="component" value="Unassembled WGS sequence"/>
</dbReference>
<protein>
    <recommendedName>
        <fullName evidence="3">Fibronectin type-III domain-containing protein</fullName>
    </recommendedName>
</protein>
<sequence>MATLSKITLVPYLQRWDPASRTLSLRLLIAPTGNPLEPLVPAPAGVPAFADAKFAFSVSISDHVEALPQRTLVDQVVVLPDPAGGTTTVHSPQARPIFTAIKEALEIPDGPAADTFAPQDRDLSKQIRKYLPVSYRHSFAFVKPRTSLAVIDNTYHCLMKCPPDPQPPQPPTVIGWGEALAFSMRQPRLAEALGMIISLDVPLDAAPRLEKGGWLWVELAPASDFFAQTATAGFLRSFATRVPELPIDEQRPVFTPVIFPVSDDATAASALGNFDKVFAETIRFDDGFSKIVHARQPLSADILDEDGEGTPIGRDEGIQLAWDDEDILEGQNRALGAPPDGEDPVLAPRGVFGYRVDVRPEGGGSWTSLSKVNAPLNVGVDLGTAVEERWSEVVPTEHSHQVWLPAWFVNWRGGSLVVSTNDEQRLMNVPPGRPEPVVPVDVETVDLRYGRRYEFRVRLADTTGGGPTPDATPSRLGESPVTLLHMKRHRVPSNVEIDTVTPGTDGTLPGIRIRRPRLGYPEAVFAGGAPARAALLAQIAANDAGLPADAVAPTIHDPDTALLQIRVLIRPPQFDPLADAEGFTEWYVTTRLFPDDPTQPLDLALTWVEAADYREIDTTPQLGAEGAVSGPVLLVRARDIRLEVRALGRDDLAYFGSQKARVGRVSEIDFHGVATEAAEADLLRPLPPADQLRSVFMQPDPTGNQAPVRSVVAQNEPSPALLGRLAAALDLVADGPMLMGQVGDRVAFGCAGLTYHVAPDSSSIEFSDPAELAGQWINAVQVVIDRDWTWRGGGSPTFMVQRTVSLPDAAGAVSETVDVGTVELMNAINVQAARKSNRSYIRMIFLDALSPRLGPDGLPYEMVVSYEVNVKLEAGGAVGQTIENRLPIVTRPTQVPEIVAAGIALTPYGRDSTYASTTSRIKRLWLEFKEPLLDPRDAWFVKALTSTPDPMLLPHVEPVADPVVLEGVPLDPELIRVITPGQVQDLAGLSTMQRLEPSATSNRHFLLPLPPNTDPGSPELFSFYTYEIRAGHDRGPSHDPLWSTAQGRFGEALVLEGVQHPAPELSCSVIAEPTGAVRVRAPYASPYVGLRRVLPTVPNTEIWIVLYAQVTQADGSTKRNIQIGLKPLHIQREPRRPSAPLVVEGEVRWSGAEVQSALDLAGLPTSAPISALAVELLPEPNGSFADPLGGDLGQVRILRTSPLSAVERDCCAP</sequence>
<dbReference type="RefSeq" id="WP_379884027.1">
    <property type="nucleotide sequence ID" value="NZ_JBHTLP010000004.1"/>
</dbReference>
<comment type="caution">
    <text evidence="1">The sequence shown here is derived from an EMBL/GenBank/DDBJ whole genome shotgun (WGS) entry which is preliminary data.</text>
</comment>
<gene>
    <name evidence="1" type="ORF">ACFQ4C_07335</name>
</gene>
<organism evidence="1 2">
    <name type="scientific">Larkinella insperata</name>
    <dbReference type="NCBI Taxonomy" id="332158"/>
    <lineage>
        <taxon>Bacteria</taxon>
        <taxon>Pseudomonadati</taxon>
        <taxon>Bacteroidota</taxon>
        <taxon>Cytophagia</taxon>
        <taxon>Cytophagales</taxon>
        <taxon>Spirosomataceae</taxon>
        <taxon>Larkinella</taxon>
    </lineage>
</organism>
<dbReference type="EMBL" id="JBHTLP010000004">
    <property type="protein sequence ID" value="MFD1140914.1"/>
    <property type="molecule type" value="Genomic_DNA"/>
</dbReference>
<accession>A0ABW3Q5F2</accession>